<proteinExistence type="inferred from homology"/>
<evidence type="ECO:0000256" key="4">
    <source>
        <dbReference type="ARBA" id="ARBA00023163"/>
    </source>
</evidence>
<dbReference type="PROSITE" id="PS50931">
    <property type="entry name" value="HTH_LYSR"/>
    <property type="match status" value="1"/>
</dbReference>
<dbReference type="SUPFAM" id="SSF46785">
    <property type="entry name" value="Winged helix' DNA-binding domain"/>
    <property type="match status" value="1"/>
</dbReference>
<feature type="domain" description="HTH lysR-type" evidence="5">
    <location>
        <begin position="9"/>
        <end position="66"/>
    </location>
</feature>
<evidence type="ECO:0000313" key="7">
    <source>
        <dbReference type="Proteomes" id="UP000188388"/>
    </source>
</evidence>
<dbReference type="SUPFAM" id="SSF53850">
    <property type="entry name" value="Periplasmic binding protein-like II"/>
    <property type="match status" value="1"/>
</dbReference>
<dbReference type="Proteomes" id="UP000188388">
    <property type="component" value="Unassembled WGS sequence"/>
</dbReference>
<dbReference type="Pfam" id="PF00126">
    <property type="entry name" value="HTH_1"/>
    <property type="match status" value="1"/>
</dbReference>
<evidence type="ECO:0000256" key="3">
    <source>
        <dbReference type="ARBA" id="ARBA00023125"/>
    </source>
</evidence>
<dbReference type="Gene3D" id="1.10.10.10">
    <property type="entry name" value="Winged helix-like DNA-binding domain superfamily/Winged helix DNA-binding domain"/>
    <property type="match status" value="1"/>
</dbReference>
<dbReference type="GO" id="GO:0043565">
    <property type="term" value="F:sequence-specific DNA binding"/>
    <property type="evidence" value="ECO:0007669"/>
    <property type="project" value="TreeGrafter"/>
</dbReference>
<keyword evidence="4" id="KW-0804">Transcription</keyword>
<dbReference type="InterPro" id="IPR058163">
    <property type="entry name" value="LysR-type_TF_proteobact-type"/>
</dbReference>
<dbReference type="GO" id="GO:0003700">
    <property type="term" value="F:DNA-binding transcription factor activity"/>
    <property type="evidence" value="ECO:0007669"/>
    <property type="project" value="InterPro"/>
</dbReference>
<organism evidence="6 7">
    <name type="scientific">Mesorhizobium prunaredense</name>
    <dbReference type="NCBI Taxonomy" id="1631249"/>
    <lineage>
        <taxon>Bacteria</taxon>
        <taxon>Pseudomonadati</taxon>
        <taxon>Pseudomonadota</taxon>
        <taxon>Alphaproteobacteria</taxon>
        <taxon>Hyphomicrobiales</taxon>
        <taxon>Phyllobacteriaceae</taxon>
        <taxon>Mesorhizobium</taxon>
    </lineage>
</organism>
<dbReference type="PRINTS" id="PR00039">
    <property type="entry name" value="HTHLYSR"/>
</dbReference>
<dbReference type="CDD" id="cd08432">
    <property type="entry name" value="PBP2_GcdR_TrpI_HvrB_AmpR_like"/>
    <property type="match status" value="1"/>
</dbReference>
<keyword evidence="7" id="KW-1185">Reference proteome</keyword>
<evidence type="ECO:0000259" key="5">
    <source>
        <dbReference type="PROSITE" id="PS50931"/>
    </source>
</evidence>
<dbReference type="EMBL" id="FTPD01000001">
    <property type="protein sequence ID" value="SIT53018.1"/>
    <property type="molecule type" value="Genomic_DNA"/>
</dbReference>
<dbReference type="STRING" id="1631249.BQ8794_10388"/>
<evidence type="ECO:0000313" key="6">
    <source>
        <dbReference type="EMBL" id="SIT53018.1"/>
    </source>
</evidence>
<keyword evidence="2" id="KW-0805">Transcription regulation</keyword>
<reference evidence="7" key="1">
    <citation type="submission" date="2017-01" db="EMBL/GenBank/DDBJ databases">
        <authorList>
            <person name="Brunel B."/>
        </authorList>
    </citation>
    <scope>NUCLEOTIDE SEQUENCE [LARGE SCALE GENOMIC DNA]</scope>
</reference>
<dbReference type="GO" id="GO:0006351">
    <property type="term" value="P:DNA-templated transcription"/>
    <property type="evidence" value="ECO:0007669"/>
    <property type="project" value="TreeGrafter"/>
</dbReference>
<dbReference type="PANTHER" id="PTHR30537:SF74">
    <property type="entry name" value="HTH-TYPE TRANSCRIPTIONAL REGULATOR TRPI"/>
    <property type="match status" value="1"/>
</dbReference>
<gene>
    <name evidence="6" type="ORF">BQ8794_10388</name>
</gene>
<dbReference type="InterPro" id="IPR005119">
    <property type="entry name" value="LysR_subst-bd"/>
</dbReference>
<name>A0A1R3UZE7_9HYPH</name>
<protein>
    <submittedName>
        <fullName evidence="6">LysR family transcriptional regulator</fullName>
    </submittedName>
</protein>
<dbReference type="InterPro" id="IPR036388">
    <property type="entry name" value="WH-like_DNA-bd_sf"/>
</dbReference>
<accession>A0A1R3UZE7</accession>
<keyword evidence="3" id="KW-0238">DNA-binding</keyword>
<dbReference type="Gene3D" id="3.40.190.10">
    <property type="entry name" value="Periplasmic binding protein-like II"/>
    <property type="match status" value="2"/>
</dbReference>
<dbReference type="AlphaFoldDB" id="A0A1R3UZE7"/>
<evidence type="ECO:0000256" key="1">
    <source>
        <dbReference type="ARBA" id="ARBA00009437"/>
    </source>
</evidence>
<sequence length="303" mass="33940">MVRRYYDLPSLTALAVFEASARHLSFKLAAAELNVTPGAVSRQVKAVEDELGVQLFVRLGSGVMLTSAGEELYGVLASGFSRAAEIVRTVKRGDRSKNVTLACSDAFATMWLIPRMPDFWTRHGEIAVDHLISDNPRDYRRAEVELRIRYGFGSWPDENAELLFSETIYPVCGAEFAKVHRDATAASLPDLPLLHVDWVDPNWAGWDEVLRRAAVPHGPTRGRRFGKFFVAMQAAQADQGVAVGWHRLVTSQIEEGKLVRLTELELLAPGSYYLTWNDNRMLSPAAEILRSWIREIAARERDS</sequence>
<evidence type="ECO:0000256" key="2">
    <source>
        <dbReference type="ARBA" id="ARBA00023015"/>
    </source>
</evidence>
<dbReference type="Pfam" id="PF03466">
    <property type="entry name" value="LysR_substrate"/>
    <property type="match status" value="1"/>
</dbReference>
<dbReference type="RefSeq" id="WP_077372484.1">
    <property type="nucleotide sequence ID" value="NZ_FTPD01000001.1"/>
</dbReference>
<dbReference type="PANTHER" id="PTHR30537">
    <property type="entry name" value="HTH-TYPE TRANSCRIPTIONAL REGULATOR"/>
    <property type="match status" value="1"/>
</dbReference>
<comment type="similarity">
    <text evidence="1">Belongs to the LysR transcriptional regulatory family.</text>
</comment>
<dbReference type="InterPro" id="IPR036390">
    <property type="entry name" value="WH_DNA-bd_sf"/>
</dbReference>
<dbReference type="InterPro" id="IPR000847">
    <property type="entry name" value="LysR_HTH_N"/>
</dbReference>